<gene>
    <name evidence="1" type="ORF">BCV72DRAFT_255861</name>
</gene>
<dbReference type="EMBL" id="KV921904">
    <property type="protein sequence ID" value="ORE07445.1"/>
    <property type="molecule type" value="Genomic_DNA"/>
</dbReference>
<protein>
    <submittedName>
        <fullName evidence="1">Uncharacterized protein</fullName>
    </submittedName>
</protein>
<name>A0A1X0R5Y4_RHIZD</name>
<evidence type="ECO:0000313" key="1">
    <source>
        <dbReference type="EMBL" id="ORE07445.1"/>
    </source>
</evidence>
<proteinExistence type="predicted"/>
<dbReference type="VEuPathDB" id="FungiDB:BCV72DRAFT_255861"/>
<sequence length="55" mass="6112">MDSLTSKYTTSRNSHMSYNSLRKGVIFAVFLHCHYCHKPGHSKLSCLPAPSTASL</sequence>
<dbReference type="AlphaFoldDB" id="A0A1X0R5Y4"/>
<reference evidence="1" key="1">
    <citation type="journal article" date="2016" name="Proc. Natl. Acad. Sci. U.S.A.">
        <title>Lipid metabolic changes in an early divergent fungus govern the establishment of a mutualistic symbiosis with endobacteria.</title>
        <authorList>
            <person name="Lastovetsky O.A."/>
            <person name="Gaspar M.L."/>
            <person name="Mondo S.J."/>
            <person name="LaButti K.M."/>
            <person name="Sandor L."/>
            <person name="Grigoriev I.V."/>
            <person name="Henry S.A."/>
            <person name="Pawlowska T.E."/>
        </authorList>
    </citation>
    <scope>NUCLEOTIDE SEQUENCE [LARGE SCALE GENOMIC DNA]</scope>
    <source>
        <strain evidence="1">ATCC 52814</strain>
    </source>
</reference>
<accession>A0A1X0R5Y4</accession>
<dbReference type="Proteomes" id="UP000242414">
    <property type="component" value="Unassembled WGS sequence"/>
</dbReference>
<organism evidence="1">
    <name type="scientific">Rhizopus microsporus var. microsporus</name>
    <dbReference type="NCBI Taxonomy" id="86635"/>
    <lineage>
        <taxon>Eukaryota</taxon>
        <taxon>Fungi</taxon>
        <taxon>Fungi incertae sedis</taxon>
        <taxon>Mucoromycota</taxon>
        <taxon>Mucoromycotina</taxon>
        <taxon>Mucoromycetes</taxon>
        <taxon>Mucorales</taxon>
        <taxon>Mucorineae</taxon>
        <taxon>Rhizopodaceae</taxon>
        <taxon>Rhizopus</taxon>
    </lineage>
</organism>